<evidence type="ECO:0000256" key="6">
    <source>
        <dbReference type="ARBA" id="ARBA00022840"/>
    </source>
</evidence>
<dbReference type="SUPFAM" id="SSF90123">
    <property type="entry name" value="ABC transporter transmembrane region"/>
    <property type="match status" value="1"/>
</dbReference>
<name>A0A7T1AMB1_ATRLM</name>
<evidence type="ECO:0000313" key="13">
    <source>
        <dbReference type="Proteomes" id="UP000594463"/>
    </source>
</evidence>
<gene>
    <name evidence="12" type="ORF">RT761_01730</name>
</gene>
<proteinExistence type="predicted"/>
<evidence type="ECO:0000259" key="11">
    <source>
        <dbReference type="PROSITE" id="PS50929"/>
    </source>
</evidence>
<dbReference type="KEGG" id="alam:RT761_01730"/>
<dbReference type="InterPro" id="IPR017871">
    <property type="entry name" value="ABC_transporter-like_CS"/>
</dbReference>
<keyword evidence="8 9" id="KW-0472">Membrane</keyword>
<feature type="transmembrane region" description="Helical" evidence="9">
    <location>
        <begin position="235"/>
        <end position="258"/>
    </location>
</feature>
<dbReference type="PROSITE" id="PS50893">
    <property type="entry name" value="ABC_TRANSPORTER_2"/>
    <property type="match status" value="1"/>
</dbReference>
<evidence type="ECO:0000256" key="9">
    <source>
        <dbReference type="SAM" id="Phobius"/>
    </source>
</evidence>
<dbReference type="GO" id="GO:0005524">
    <property type="term" value="F:ATP binding"/>
    <property type="evidence" value="ECO:0007669"/>
    <property type="project" value="UniProtKB-KW"/>
</dbReference>
<dbReference type="FunFam" id="3.40.50.300:FF:000221">
    <property type="entry name" value="Multidrug ABC transporter ATP-binding protein"/>
    <property type="match status" value="1"/>
</dbReference>
<dbReference type="GO" id="GO:0015421">
    <property type="term" value="F:ABC-type oligopeptide transporter activity"/>
    <property type="evidence" value="ECO:0007669"/>
    <property type="project" value="TreeGrafter"/>
</dbReference>
<evidence type="ECO:0000259" key="10">
    <source>
        <dbReference type="PROSITE" id="PS50893"/>
    </source>
</evidence>
<evidence type="ECO:0000256" key="1">
    <source>
        <dbReference type="ARBA" id="ARBA00004651"/>
    </source>
</evidence>
<dbReference type="PANTHER" id="PTHR43394:SF1">
    <property type="entry name" value="ATP-BINDING CASSETTE SUB-FAMILY B MEMBER 10, MITOCHONDRIAL"/>
    <property type="match status" value="1"/>
</dbReference>
<dbReference type="PROSITE" id="PS00211">
    <property type="entry name" value="ABC_TRANSPORTER_1"/>
    <property type="match status" value="1"/>
</dbReference>
<evidence type="ECO:0000256" key="3">
    <source>
        <dbReference type="ARBA" id="ARBA00022475"/>
    </source>
</evidence>
<dbReference type="PROSITE" id="PS50929">
    <property type="entry name" value="ABC_TM1F"/>
    <property type="match status" value="1"/>
</dbReference>
<dbReference type="CDD" id="cd18548">
    <property type="entry name" value="ABC_6TM_Tm287_like"/>
    <property type="match status" value="1"/>
</dbReference>
<keyword evidence="2" id="KW-0813">Transport</keyword>
<dbReference type="InterPro" id="IPR003439">
    <property type="entry name" value="ABC_transporter-like_ATP-bd"/>
</dbReference>
<dbReference type="SMART" id="SM00382">
    <property type="entry name" value="AAA"/>
    <property type="match status" value="1"/>
</dbReference>
<organism evidence="12 13">
    <name type="scientific">Atribacter laminatus</name>
    <dbReference type="NCBI Taxonomy" id="2847778"/>
    <lineage>
        <taxon>Bacteria</taxon>
        <taxon>Pseudomonadati</taxon>
        <taxon>Atribacterota</taxon>
        <taxon>Atribacteria</taxon>
        <taxon>Atribacterales</taxon>
        <taxon>Atribacteraceae</taxon>
        <taxon>Atribacter</taxon>
    </lineage>
</organism>
<feature type="transmembrane region" description="Helical" evidence="9">
    <location>
        <begin position="133"/>
        <end position="151"/>
    </location>
</feature>
<accession>A0A7T1AMB1</accession>
<evidence type="ECO:0000313" key="12">
    <source>
        <dbReference type="EMBL" id="QPM68509.1"/>
    </source>
</evidence>
<feature type="transmembrane region" description="Helical" evidence="9">
    <location>
        <begin position="51"/>
        <end position="80"/>
    </location>
</feature>
<feature type="domain" description="ABC transporter" evidence="10">
    <location>
        <begin position="332"/>
        <end position="568"/>
    </location>
</feature>
<evidence type="ECO:0000256" key="4">
    <source>
        <dbReference type="ARBA" id="ARBA00022692"/>
    </source>
</evidence>
<dbReference type="GO" id="GO:0016887">
    <property type="term" value="F:ATP hydrolysis activity"/>
    <property type="evidence" value="ECO:0007669"/>
    <property type="project" value="InterPro"/>
</dbReference>
<keyword evidence="5" id="KW-0547">Nucleotide-binding</keyword>
<sequence>MGKLLSYLKPYWKFVVLAPLLMVVEVIVDLLQPTLLAKIVDVGIAGQDLTFVMRTGLLMIGIAVIGMLGGAGCTVAASIASQNFGTDLRSDLFKKIQSFSYADLEKFKISTLITRLTNDIAQVQMLVLMSLRIMVRAPLLGVGGIIMAISINARLAMILFASVPALLLILYFVIQKSFPLFTTVQKKLDRVNAVMRENLSGVRLIKVFNRSDYEKKRFSVANKELMNTTIKAFKLVISIMPVMMLIMNLSLVAVIWFGGIQVSGGTMKVGEIMAFINYFMQILFSLMMVSAIFIFITRANASAERIHEVLSIVPQIQNPSQPDSTPIKKGIVEFEKVTFQFGEDGEEPALKDISFVAQPGETIAILGRTGSGKSTLMNLIPRLYDVNKGRVKIDERDVRVFDFETLRSSIGIVPQDTILFSGTIKENIKWGNPQASDQEVIAAAKIAQADQFIIQFPEGYNTLINQRGTNLSGGQKQRIAIARAIVKEPAILILDDSTSAVDLATEKKILSALKKTLVDTTIFIVAQRISTVLDADCILLLDNGQIVGQGNHSQLMMNNSIYQEIYQSQLGEGVTIYD</sequence>
<keyword evidence="6 12" id="KW-0067">ATP-binding</keyword>
<feature type="transmembrane region" description="Helical" evidence="9">
    <location>
        <begin position="278"/>
        <end position="296"/>
    </location>
</feature>
<dbReference type="GO" id="GO:0005886">
    <property type="term" value="C:plasma membrane"/>
    <property type="evidence" value="ECO:0007669"/>
    <property type="project" value="UniProtKB-SubCell"/>
</dbReference>
<dbReference type="InterPro" id="IPR036640">
    <property type="entry name" value="ABC1_TM_sf"/>
</dbReference>
<dbReference type="Gene3D" id="1.20.1560.10">
    <property type="entry name" value="ABC transporter type 1, transmembrane domain"/>
    <property type="match status" value="1"/>
</dbReference>
<feature type="transmembrane region" description="Helical" evidence="9">
    <location>
        <begin position="157"/>
        <end position="174"/>
    </location>
</feature>
<comment type="subcellular location">
    <subcellularLocation>
        <location evidence="1">Cell membrane</location>
        <topology evidence="1">Multi-pass membrane protein</topology>
    </subcellularLocation>
</comment>
<dbReference type="EMBL" id="CP065383">
    <property type="protein sequence ID" value="QPM68509.1"/>
    <property type="molecule type" value="Genomic_DNA"/>
</dbReference>
<evidence type="ECO:0000256" key="8">
    <source>
        <dbReference type="ARBA" id="ARBA00023136"/>
    </source>
</evidence>
<reference evidence="12 13" key="1">
    <citation type="journal article" date="2021" name="Nat. Commun.">
        <title>Isolation of a member of the candidate phylum Atribacteria reveals a unique cell membrane structure.</title>
        <authorList>
            <person name="Taiki K."/>
            <person name="Nobu M.K."/>
            <person name="Kusada H."/>
            <person name="Meng X.-Y."/>
            <person name="Hosoki N."/>
            <person name="Uematsu K."/>
            <person name="Yoshioka H."/>
            <person name="Kamagata Y."/>
            <person name="Tamaki H."/>
        </authorList>
    </citation>
    <scope>NUCLEOTIDE SEQUENCE [LARGE SCALE GENOMIC DNA]</scope>
    <source>
        <strain evidence="12 13">RT761</strain>
    </source>
</reference>
<feature type="domain" description="ABC transmembrane type-1" evidence="11">
    <location>
        <begin position="16"/>
        <end position="298"/>
    </location>
</feature>
<keyword evidence="13" id="KW-1185">Reference proteome</keyword>
<dbReference type="AlphaFoldDB" id="A0A7T1AMB1"/>
<evidence type="ECO:0000256" key="2">
    <source>
        <dbReference type="ARBA" id="ARBA00022448"/>
    </source>
</evidence>
<feature type="transmembrane region" description="Helical" evidence="9">
    <location>
        <begin position="12"/>
        <end position="31"/>
    </location>
</feature>
<dbReference type="RefSeq" id="WP_218111013.1">
    <property type="nucleotide sequence ID" value="NZ_CP065383.1"/>
</dbReference>
<dbReference type="InterPro" id="IPR039421">
    <property type="entry name" value="Type_1_exporter"/>
</dbReference>
<keyword evidence="3" id="KW-1003">Cell membrane</keyword>
<dbReference type="FunFam" id="1.20.1560.10:FF:000040">
    <property type="entry name" value="Multidrug ABC transporter ATP-binding protein"/>
    <property type="match status" value="1"/>
</dbReference>
<keyword evidence="4 9" id="KW-0812">Transmembrane</keyword>
<dbReference type="Gene3D" id="3.40.50.300">
    <property type="entry name" value="P-loop containing nucleotide triphosphate hydrolases"/>
    <property type="match status" value="1"/>
</dbReference>
<dbReference type="Pfam" id="PF00005">
    <property type="entry name" value="ABC_tran"/>
    <property type="match status" value="1"/>
</dbReference>
<dbReference type="InterPro" id="IPR027417">
    <property type="entry name" value="P-loop_NTPase"/>
</dbReference>
<evidence type="ECO:0000256" key="5">
    <source>
        <dbReference type="ARBA" id="ARBA00022741"/>
    </source>
</evidence>
<dbReference type="InterPro" id="IPR003593">
    <property type="entry name" value="AAA+_ATPase"/>
</dbReference>
<evidence type="ECO:0000256" key="7">
    <source>
        <dbReference type="ARBA" id="ARBA00022989"/>
    </source>
</evidence>
<dbReference type="Pfam" id="PF00664">
    <property type="entry name" value="ABC_membrane"/>
    <property type="match status" value="1"/>
</dbReference>
<dbReference type="SUPFAM" id="SSF52540">
    <property type="entry name" value="P-loop containing nucleoside triphosphate hydrolases"/>
    <property type="match status" value="1"/>
</dbReference>
<dbReference type="InterPro" id="IPR011527">
    <property type="entry name" value="ABC1_TM_dom"/>
</dbReference>
<keyword evidence="7 9" id="KW-1133">Transmembrane helix</keyword>
<protein>
    <submittedName>
        <fullName evidence="12">Putative ABC transporter ATP-binding protein</fullName>
    </submittedName>
</protein>
<dbReference type="Proteomes" id="UP000594463">
    <property type="component" value="Chromosome"/>
</dbReference>
<dbReference type="PANTHER" id="PTHR43394">
    <property type="entry name" value="ATP-DEPENDENT PERMEASE MDL1, MITOCHONDRIAL"/>
    <property type="match status" value="1"/>
</dbReference>